<feature type="chain" id="PRO_5046148589" evidence="1">
    <location>
        <begin position="28"/>
        <end position="151"/>
    </location>
</feature>
<evidence type="ECO:0000313" key="2">
    <source>
        <dbReference type="EMBL" id="MBL0740560.1"/>
    </source>
</evidence>
<dbReference type="Proteomes" id="UP000613030">
    <property type="component" value="Unassembled WGS sequence"/>
</dbReference>
<keyword evidence="3" id="KW-1185">Reference proteome</keyword>
<proteinExistence type="predicted"/>
<feature type="signal peptide" evidence="1">
    <location>
        <begin position="1"/>
        <end position="27"/>
    </location>
</feature>
<evidence type="ECO:0000256" key="1">
    <source>
        <dbReference type="SAM" id="SignalP"/>
    </source>
</evidence>
<gene>
    <name evidence="2" type="ORF">JI741_04985</name>
</gene>
<dbReference type="PROSITE" id="PS51257">
    <property type="entry name" value="PROKAR_LIPOPROTEIN"/>
    <property type="match status" value="1"/>
</dbReference>
<keyword evidence="1" id="KW-0732">Signal</keyword>
<sequence length="151" mass="16542">MKTKTLLFAMLPLLVAACQTPSQPDLAPETLFDNAGLDVITSSFNTRQQTMSTLYGNTAALRAATDSSKHVAGEEYTLVTWEQKPNPLWFGSNINGAVKTIEHVTTSLDSGGVVVMHYELVQGKPEDRVPATPDDAQRIVYILQQRASFFP</sequence>
<protein>
    <submittedName>
        <fullName evidence="2">Uncharacterized protein</fullName>
    </submittedName>
</protein>
<organism evidence="2 3">
    <name type="scientific">Chryseolinea lacunae</name>
    <dbReference type="NCBI Taxonomy" id="2801331"/>
    <lineage>
        <taxon>Bacteria</taxon>
        <taxon>Pseudomonadati</taxon>
        <taxon>Bacteroidota</taxon>
        <taxon>Cytophagia</taxon>
        <taxon>Cytophagales</taxon>
        <taxon>Fulvivirgaceae</taxon>
        <taxon>Chryseolinea</taxon>
    </lineage>
</organism>
<reference evidence="2 3" key="1">
    <citation type="submission" date="2021-01" db="EMBL/GenBank/DDBJ databases">
        <title>Chryseolinea sp. Jin1 Genome sequencing and assembly.</title>
        <authorList>
            <person name="Kim I."/>
        </authorList>
    </citation>
    <scope>NUCLEOTIDE SEQUENCE [LARGE SCALE GENOMIC DNA]</scope>
    <source>
        <strain evidence="2 3">Jin1</strain>
    </source>
</reference>
<evidence type="ECO:0000313" key="3">
    <source>
        <dbReference type="Proteomes" id="UP000613030"/>
    </source>
</evidence>
<name>A0ABS1KM80_9BACT</name>
<dbReference type="EMBL" id="JAERRB010000001">
    <property type="protein sequence ID" value="MBL0740560.1"/>
    <property type="molecule type" value="Genomic_DNA"/>
</dbReference>
<comment type="caution">
    <text evidence="2">The sequence shown here is derived from an EMBL/GenBank/DDBJ whole genome shotgun (WGS) entry which is preliminary data.</text>
</comment>
<accession>A0ABS1KM80</accession>
<dbReference type="RefSeq" id="WP_202007888.1">
    <property type="nucleotide sequence ID" value="NZ_JAERRB010000001.1"/>
</dbReference>